<evidence type="ECO:0000313" key="1">
    <source>
        <dbReference type="EMBL" id="VVC29049.1"/>
    </source>
</evidence>
<protein>
    <submittedName>
        <fullName evidence="1">Uncharacterized protein</fullName>
    </submittedName>
</protein>
<evidence type="ECO:0000313" key="2">
    <source>
        <dbReference type="Proteomes" id="UP000325440"/>
    </source>
</evidence>
<name>A0A5E4M9Y8_9HEMI</name>
<proteinExistence type="predicted"/>
<dbReference type="AlphaFoldDB" id="A0A5E4M9Y8"/>
<dbReference type="Proteomes" id="UP000325440">
    <property type="component" value="Unassembled WGS sequence"/>
</dbReference>
<gene>
    <name evidence="1" type="ORF">CINCED_3A012040</name>
</gene>
<organism evidence="1 2">
    <name type="scientific">Cinara cedri</name>
    <dbReference type="NCBI Taxonomy" id="506608"/>
    <lineage>
        <taxon>Eukaryota</taxon>
        <taxon>Metazoa</taxon>
        <taxon>Ecdysozoa</taxon>
        <taxon>Arthropoda</taxon>
        <taxon>Hexapoda</taxon>
        <taxon>Insecta</taxon>
        <taxon>Pterygota</taxon>
        <taxon>Neoptera</taxon>
        <taxon>Paraneoptera</taxon>
        <taxon>Hemiptera</taxon>
        <taxon>Sternorrhyncha</taxon>
        <taxon>Aphidomorpha</taxon>
        <taxon>Aphidoidea</taxon>
        <taxon>Aphididae</taxon>
        <taxon>Lachninae</taxon>
        <taxon>Cinara</taxon>
    </lineage>
</organism>
<accession>A0A5E4M9Y8</accession>
<sequence>MMSSDTHKSSRTPVIGGANCVRKVGIVRAHDTETKQIDTKARFVWVLLAPVSFKLHHNRRTAMCRGTMEDSNLIVKFIAFCK</sequence>
<reference evidence="1 2" key="1">
    <citation type="submission" date="2019-08" db="EMBL/GenBank/DDBJ databases">
        <authorList>
            <person name="Alioto T."/>
            <person name="Alioto T."/>
            <person name="Gomez Garrido J."/>
        </authorList>
    </citation>
    <scope>NUCLEOTIDE SEQUENCE [LARGE SCALE GENOMIC DNA]</scope>
</reference>
<dbReference type="EMBL" id="CABPRJ010000486">
    <property type="protein sequence ID" value="VVC29049.1"/>
    <property type="molecule type" value="Genomic_DNA"/>
</dbReference>
<keyword evidence="2" id="KW-1185">Reference proteome</keyword>